<reference evidence="2" key="1">
    <citation type="journal article" date="2015" name="Nat. Genet.">
        <title>The genome and transcriptome of the zoonotic hookworm Ancylostoma ceylanicum identify infection-specific gene families.</title>
        <authorList>
            <person name="Schwarz E.M."/>
            <person name="Hu Y."/>
            <person name="Antoshechkin I."/>
            <person name="Miller M.M."/>
            <person name="Sternberg P.W."/>
            <person name="Aroian R.V."/>
        </authorList>
    </citation>
    <scope>NUCLEOTIDE SEQUENCE</scope>
    <source>
        <strain evidence="2">HY135</strain>
    </source>
</reference>
<dbReference type="EMBL" id="JARK01001394">
    <property type="protein sequence ID" value="EYC09992.1"/>
    <property type="molecule type" value="Genomic_DNA"/>
</dbReference>
<name>A0A016U582_9BILA</name>
<evidence type="ECO:0000313" key="2">
    <source>
        <dbReference type="Proteomes" id="UP000024635"/>
    </source>
</evidence>
<keyword evidence="2" id="KW-1185">Reference proteome</keyword>
<dbReference type="AlphaFoldDB" id="A0A016U582"/>
<protein>
    <submittedName>
        <fullName evidence="1">Uncharacterized protein</fullName>
    </submittedName>
</protein>
<comment type="caution">
    <text evidence="1">The sequence shown here is derived from an EMBL/GenBank/DDBJ whole genome shotgun (WGS) entry which is preliminary data.</text>
</comment>
<evidence type="ECO:0000313" key="1">
    <source>
        <dbReference type="EMBL" id="EYC09992.1"/>
    </source>
</evidence>
<accession>A0A016U582</accession>
<sequence length="104" mass="11215">MGFIDMSSCGTTDFTQVIIFVCGYHHVVAPRGNIGSVARFEPLREVSGRTAAAIRKNSSSYSEGPQQLFGRTAAAIRKDRSSYSSVLPVFCCGPSENLSEISFS</sequence>
<organism evidence="1 2">
    <name type="scientific">Ancylostoma ceylanicum</name>
    <dbReference type="NCBI Taxonomy" id="53326"/>
    <lineage>
        <taxon>Eukaryota</taxon>
        <taxon>Metazoa</taxon>
        <taxon>Ecdysozoa</taxon>
        <taxon>Nematoda</taxon>
        <taxon>Chromadorea</taxon>
        <taxon>Rhabditida</taxon>
        <taxon>Rhabditina</taxon>
        <taxon>Rhabditomorpha</taxon>
        <taxon>Strongyloidea</taxon>
        <taxon>Ancylostomatidae</taxon>
        <taxon>Ancylostomatinae</taxon>
        <taxon>Ancylostoma</taxon>
    </lineage>
</organism>
<proteinExistence type="predicted"/>
<dbReference type="Proteomes" id="UP000024635">
    <property type="component" value="Unassembled WGS sequence"/>
</dbReference>
<gene>
    <name evidence="1" type="primary">Acey_s0058.g2928</name>
    <name evidence="1" type="ORF">Y032_0058g2928</name>
</gene>